<evidence type="ECO:0000313" key="5">
    <source>
        <dbReference type="EMBL" id="KAF3850152.1"/>
    </source>
</evidence>
<evidence type="ECO:0000256" key="1">
    <source>
        <dbReference type="ARBA" id="ARBA00022614"/>
    </source>
</evidence>
<dbReference type="FunFam" id="3.80.10.10:FF:000306">
    <property type="entry name" value="Toll-like receptor 5"/>
    <property type="match status" value="1"/>
</dbReference>
<dbReference type="SMART" id="SM00082">
    <property type="entry name" value="LRRCT"/>
    <property type="match status" value="1"/>
</dbReference>
<evidence type="ECO:0000259" key="4">
    <source>
        <dbReference type="SMART" id="SM00082"/>
    </source>
</evidence>
<proteinExistence type="predicted"/>
<evidence type="ECO:0000256" key="3">
    <source>
        <dbReference type="ARBA" id="ARBA00022737"/>
    </source>
</evidence>
<comment type="caution">
    <text evidence="5">The sequence shown here is derived from an EMBL/GenBank/DDBJ whole genome shotgun (WGS) entry which is preliminary data.</text>
</comment>
<dbReference type="SUPFAM" id="SSF52058">
    <property type="entry name" value="L domain-like"/>
    <property type="match status" value="2"/>
</dbReference>
<dbReference type="AlphaFoldDB" id="A0A7J5YKY7"/>
<reference evidence="5 6" key="1">
    <citation type="submission" date="2020-03" db="EMBL/GenBank/DDBJ databases">
        <title>Dissostichus mawsoni Genome sequencing and assembly.</title>
        <authorList>
            <person name="Park H."/>
        </authorList>
    </citation>
    <scope>NUCLEOTIDE SEQUENCE [LARGE SCALE GENOMIC DNA]</scope>
    <source>
        <strain evidence="5">DM0001</strain>
        <tissue evidence="5">Muscle</tissue>
    </source>
</reference>
<dbReference type="InterPro" id="IPR001611">
    <property type="entry name" value="Leu-rich_rpt"/>
</dbReference>
<feature type="domain" description="LRRCT" evidence="4">
    <location>
        <begin position="567"/>
        <end position="622"/>
    </location>
</feature>
<dbReference type="PANTHER" id="PTHR45712">
    <property type="entry name" value="AGAP008170-PA"/>
    <property type="match status" value="1"/>
</dbReference>
<dbReference type="PROSITE" id="PS51450">
    <property type="entry name" value="LRR"/>
    <property type="match status" value="2"/>
</dbReference>
<keyword evidence="2" id="KW-0732">Signal</keyword>
<dbReference type="Proteomes" id="UP000518266">
    <property type="component" value="Unassembled WGS sequence"/>
</dbReference>
<dbReference type="PANTHER" id="PTHR45712:SF31">
    <property type="entry name" value="PODOCAN"/>
    <property type="match status" value="1"/>
</dbReference>
<evidence type="ECO:0000256" key="2">
    <source>
        <dbReference type="ARBA" id="ARBA00022729"/>
    </source>
</evidence>
<sequence length="681" mass="75967">MLIIGSVANCGSKNLRWVPPVPPHITHLFLEMNHISEINSSSLSGLEQLQELDLGRQYVPLVIRNNSFSGQSRLRRLVLGFNIGLQLEPQAFIGLSGLQNLHLDYCSLQDTILKENFLEPLSSLQSLDLFGNQIKTLQPAMFFANMTHLNVFNLKLNKIDRICESDLVGFQGKNFEFLNLGSVHLKAMLNERFDWQKCGNPFRGMSFQTLDLSNNGFNVGKSRHFFSAIKGTKISHLIMSGHMGKGFSFNNLPDPDRSTFQGLNESSIRTLDLSKNRIFALQHGVFGPLKEVLIIDVSQNRVNQIHRNAFEGLQGNVKMLNLSHNLLGEIHSHTFASLTNLEVLDLSYNHIGALGYGAFSGLPKLKALYLTGNSLRDLGFPASLPSLDDLLLKDNKLTSMSSIARLSGNVMHLNIQDNRLTNLGDVHMLFTQLKRLKHLLYGGNTIRRCMLSGRASAIGLNEVQVLDLHSSSLQAVWSQGRCLNLFDNLGHMIGVDLRLNALKSLPRGIFKGLTSVVEMDLSSNSLTYLQNDVLPKSLKILNLSNNFVASPDPAAFRFLSFLDLNMNRFHCDSNLKSFLSWLNKTNVTFLSPVEDLRCEYPSGFYKVPLLDYSTQAIQAVCELSDQCTVQAHQERDLRTPPSLVAIRPERGFGSAQSLWIGPREAVFGGVMSSSRNMMFSA</sequence>
<dbReference type="InterPro" id="IPR050333">
    <property type="entry name" value="SLRP"/>
</dbReference>
<keyword evidence="1" id="KW-0433">Leucine-rich repeat</keyword>
<protein>
    <recommendedName>
        <fullName evidence="4">LRRCT domain-containing protein</fullName>
    </recommendedName>
</protein>
<dbReference type="InterPro" id="IPR032675">
    <property type="entry name" value="LRR_dom_sf"/>
</dbReference>
<keyword evidence="3" id="KW-0677">Repeat</keyword>
<dbReference type="Gene3D" id="3.80.10.10">
    <property type="entry name" value="Ribonuclease Inhibitor"/>
    <property type="match status" value="3"/>
</dbReference>
<accession>A0A7J5YKY7</accession>
<gene>
    <name evidence="5" type="ORF">F7725_019871</name>
</gene>
<dbReference type="OrthoDB" id="6160824at2759"/>
<dbReference type="InterPro" id="IPR000483">
    <property type="entry name" value="Cys-rich_flank_reg_C"/>
</dbReference>
<dbReference type="InterPro" id="IPR003591">
    <property type="entry name" value="Leu-rich_rpt_typical-subtyp"/>
</dbReference>
<dbReference type="EMBL" id="JAAKFY010000011">
    <property type="protein sequence ID" value="KAF3850152.1"/>
    <property type="molecule type" value="Genomic_DNA"/>
</dbReference>
<dbReference type="SMART" id="SM00369">
    <property type="entry name" value="LRR_TYP"/>
    <property type="match status" value="11"/>
</dbReference>
<organism evidence="5 6">
    <name type="scientific">Dissostichus mawsoni</name>
    <name type="common">Antarctic cod</name>
    <dbReference type="NCBI Taxonomy" id="36200"/>
    <lineage>
        <taxon>Eukaryota</taxon>
        <taxon>Metazoa</taxon>
        <taxon>Chordata</taxon>
        <taxon>Craniata</taxon>
        <taxon>Vertebrata</taxon>
        <taxon>Euteleostomi</taxon>
        <taxon>Actinopterygii</taxon>
        <taxon>Neopterygii</taxon>
        <taxon>Teleostei</taxon>
        <taxon>Neoteleostei</taxon>
        <taxon>Acanthomorphata</taxon>
        <taxon>Eupercaria</taxon>
        <taxon>Perciformes</taxon>
        <taxon>Notothenioidei</taxon>
        <taxon>Nototheniidae</taxon>
        <taxon>Dissostichus</taxon>
    </lineage>
</organism>
<keyword evidence="6" id="KW-1185">Reference proteome</keyword>
<name>A0A7J5YKY7_DISMA</name>
<dbReference type="Pfam" id="PF13855">
    <property type="entry name" value="LRR_8"/>
    <property type="match status" value="2"/>
</dbReference>
<evidence type="ECO:0000313" key="6">
    <source>
        <dbReference type="Proteomes" id="UP000518266"/>
    </source>
</evidence>